<evidence type="ECO:0000313" key="3">
    <source>
        <dbReference type="Proteomes" id="UP000300340"/>
    </source>
</evidence>
<evidence type="ECO:0000313" key="2">
    <source>
        <dbReference type="EMBL" id="QCQ65294.1"/>
    </source>
</evidence>
<evidence type="ECO:0000256" key="1">
    <source>
        <dbReference type="SAM" id="MobiDB-lite"/>
    </source>
</evidence>
<organism evidence="2 3">
    <name type="scientific">Shewanella phage X14</name>
    <dbReference type="NCBI Taxonomy" id="2576871"/>
    <lineage>
        <taxon>Viruses</taxon>
        <taxon>Duplodnaviria</taxon>
        <taxon>Heunggongvirae</taxon>
        <taxon>Uroviricota</taxon>
        <taxon>Caudoviricetes</taxon>
        <taxon>Bocovirus</taxon>
        <taxon>Bocovirus X14</taxon>
    </lineage>
</organism>
<feature type="region of interest" description="Disordered" evidence="1">
    <location>
        <begin position="46"/>
        <end position="68"/>
    </location>
</feature>
<dbReference type="GeneID" id="77953355"/>
<sequence>MTCQYYQLDFLLTSAITGICAHNGTRSLYLIGEILKKNTTSLNRIASEPSVNEARMAKKKEKDNGDNN</sequence>
<reference evidence="2 3" key="1">
    <citation type="submission" date="2019-04" db="EMBL/GenBank/DDBJ databases">
        <title>Characterization and complete genome sequence analysis of a novel Podoviridae phage X14.</title>
        <authorList>
            <person name="Liu Y."/>
        </authorList>
    </citation>
    <scope>NUCLEOTIDE SEQUENCE [LARGE SCALE GENOMIC DNA]</scope>
</reference>
<proteinExistence type="predicted"/>
<dbReference type="EMBL" id="MK796797">
    <property type="protein sequence ID" value="QCQ65294.1"/>
    <property type="molecule type" value="Genomic_DNA"/>
</dbReference>
<protein>
    <submittedName>
        <fullName evidence="2">TMhelix containing protein</fullName>
    </submittedName>
</protein>
<accession>A0A4P8NFD5</accession>
<keyword evidence="3" id="KW-1185">Reference proteome</keyword>
<dbReference type="Proteomes" id="UP000300340">
    <property type="component" value="Segment"/>
</dbReference>
<name>A0A4P8NFD5_9CAUD</name>
<dbReference type="KEGG" id="vg:77953355"/>
<dbReference type="RefSeq" id="YP_010676989.1">
    <property type="nucleotide sequence ID" value="NC_071016.1"/>
</dbReference>